<evidence type="ECO:0000313" key="4">
    <source>
        <dbReference type="Proteomes" id="UP001262410"/>
    </source>
</evidence>
<gene>
    <name evidence="3" type="ORF">E9232_002764</name>
</gene>
<dbReference type="PROSITE" id="PS50293">
    <property type="entry name" value="TPR_REGION"/>
    <property type="match status" value="1"/>
</dbReference>
<keyword evidence="4" id="KW-1185">Reference proteome</keyword>
<feature type="chain" id="PRO_5046982575" evidence="2">
    <location>
        <begin position="30"/>
        <end position="155"/>
    </location>
</feature>
<feature type="repeat" description="TPR" evidence="1">
    <location>
        <begin position="70"/>
        <end position="103"/>
    </location>
</feature>
<name>A0ABU1JPJ3_9PROT</name>
<dbReference type="Gene3D" id="1.25.40.10">
    <property type="entry name" value="Tetratricopeptide repeat domain"/>
    <property type="match status" value="1"/>
</dbReference>
<dbReference type="InterPro" id="IPR019734">
    <property type="entry name" value="TPR_rpt"/>
</dbReference>
<feature type="signal peptide" evidence="2">
    <location>
        <begin position="1"/>
        <end position="29"/>
    </location>
</feature>
<evidence type="ECO:0000256" key="2">
    <source>
        <dbReference type="SAM" id="SignalP"/>
    </source>
</evidence>
<keyword evidence="2" id="KW-0732">Signal</keyword>
<sequence length="155" mass="17069">MRKQTYLITLAVLSSLSLAPALYSNAAYAVDDDTSTGSVDLTSVRAKIEAKNYKAALEELRGLAEDTQEADIYNLMGYTLRKTGDFDTSLTYYNKALSLQPDYKPAREYLGELYVETGHMDKAHEQLAALEKLCPSGCEEREDLEKAIAGGKAVD</sequence>
<reference evidence="3 4" key="1">
    <citation type="submission" date="2023-07" db="EMBL/GenBank/DDBJ databases">
        <title>Sorghum-associated microbial communities from plants grown in Nebraska, USA.</title>
        <authorList>
            <person name="Schachtman D."/>
        </authorList>
    </citation>
    <scope>NUCLEOTIDE SEQUENCE [LARGE SCALE GENOMIC DNA]</scope>
    <source>
        <strain evidence="3 4">584</strain>
    </source>
</reference>
<dbReference type="RefSeq" id="WP_309794714.1">
    <property type="nucleotide sequence ID" value="NZ_JAVDPW010000004.1"/>
</dbReference>
<organism evidence="3 4">
    <name type="scientific">Inquilinus ginsengisoli</name>
    <dbReference type="NCBI Taxonomy" id="363840"/>
    <lineage>
        <taxon>Bacteria</taxon>
        <taxon>Pseudomonadati</taxon>
        <taxon>Pseudomonadota</taxon>
        <taxon>Alphaproteobacteria</taxon>
        <taxon>Rhodospirillales</taxon>
        <taxon>Rhodospirillaceae</taxon>
        <taxon>Inquilinus</taxon>
    </lineage>
</organism>
<dbReference type="PROSITE" id="PS50005">
    <property type="entry name" value="TPR"/>
    <property type="match status" value="1"/>
</dbReference>
<dbReference type="InterPro" id="IPR011990">
    <property type="entry name" value="TPR-like_helical_dom_sf"/>
</dbReference>
<dbReference type="Pfam" id="PF00515">
    <property type="entry name" value="TPR_1"/>
    <property type="match status" value="1"/>
</dbReference>
<dbReference type="EMBL" id="JAVDPW010000004">
    <property type="protein sequence ID" value="MDR6290243.1"/>
    <property type="molecule type" value="Genomic_DNA"/>
</dbReference>
<comment type="caution">
    <text evidence="3">The sequence shown here is derived from an EMBL/GenBank/DDBJ whole genome shotgun (WGS) entry which is preliminary data.</text>
</comment>
<dbReference type="SUPFAM" id="SSF48452">
    <property type="entry name" value="TPR-like"/>
    <property type="match status" value="1"/>
</dbReference>
<evidence type="ECO:0000313" key="3">
    <source>
        <dbReference type="EMBL" id="MDR6290243.1"/>
    </source>
</evidence>
<proteinExistence type="predicted"/>
<dbReference type="Proteomes" id="UP001262410">
    <property type="component" value="Unassembled WGS sequence"/>
</dbReference>
<accession>A0ABU1JPJ3</accession>
<protein>
    <submittedName>
        <fullName evidence="3">Tetratricopeptide (TPR) repeat protein</fullName>
    </submittedName>
</protein>
<evidence type="ECO:0000256" key="1">
    <source>
        <dbReference type="PROSITE-ProRule" id="PRU00339"/>
    </source>
</evidence>
<dbReference type="SMART" id="SM00028">
    <property type="entry name" value="TPR"/>
    <property type="match status" value="1"/>
</dbReference>
<keyword evidence="1" id="KW-0802">TPR repeat</keyword>